<reference evidence="1 2" key="1">
    <citation type="submission" date="2015-09" db="EMBL/GenBank/DDBJ databases">
        <title>Atta colombica WGS genome.</title>
        <authorList>
            <person name="Nygaard S."/>
            <person name="Hu H."/>
            <person name="Boomsma J."/>
            <person name="Zhang G."/>
        </authorList>
    </citation>
    <scope>NUCLEOTIDE SEQUENCE [LARGE SCALE GENOMIC DNA]</scope>
    <source>
        <strain evidence="1">Treedump-2</strain>
        <tissue evidence="1">Whole body</tissue>
    </source>
</reference>
<name>A0A151I520_9HYME</name>
<keyword evidence="2" id="KW-1185">Reference proteome</keyword>
<dbReference type="AlphaFoldDB" id="A0A151I520"/>
<accession>A0A151I520</accession>
<sequence>MTVGWGGFLVRRIHILSSLFFTPQQRIEIDRILTILSRSSTMDVVEMMEEWLIEIEDVRFPSVNEEIFDRKQKMATYLARERCLLRRTMNRSEKMAYNADKHPTYSPDLALSDYHLFSSSALPGCAYHHKLQGEKREWLVSNLDIDDLTIEILDADYEDINSLHNLVTNVRCGKHVKNCKLYNSSSTSKENCQICHKESNVAINCRKLTFISQPKLENEILICQICRK</sequence>
<dbReference type="STRING" id="520822.A0A151I520"/>
<dbReference type="EMBL" id="KQ976447">
    <property type="protein sequence ID" value="KYM85938.1"/>
    <property type="molecule type" value="Genomic_DNA"/>
</dbReference>
<evidence type="ECO:0000313" key="1">
    <source>
        <dbReference type="EMBL" id="KYM85938.1"/>
    </source>
</evidence>
<organism evidence="1 2">
    <name type="scientific">Atta colombica</name>
    <dbReference type="NCBI Taxonomy" id="520822"/>
    <lineage>
        <taxon>Eukaryota</taxon>
        <taxon>Metazoa</taxon>
        <taxon>Ecdysozoa</taxon>
        <taxon>Arthropoda</taxon>
        <taxon>Hexapoda</taxon>
        <taxon>Insecta</taxon>
        <taxon>Pterygota</taxon>
        <taxon>Neoptera</taxon>
        <taxon>Endopterygota</taxon>
        <taxon>Hymenoptera</taxon>
        <taxon>Apocrita</taxon>
        <taxon>Aculeata</taxon>
        <taxon>Formicoidea</taxon>
        <taxon>Formicidae</taxon>
        <taxon>Myrmicinae</taxon>
        <taxon>Atta</taxon>
    </lineage>
</organism>
<protein>
    <submittedName>
        <fullName evidence="1">Uncharacterized protein</fullName>
    </submittedName>
</protein>
<dbReference type="Proteomes" id="UP000078540">
    <property type="component" value="Unassembled WGS sequence"/>
</dbReference>
<evidence type="ECO:0000313" key="2">
    <source>
        <dbReference type="Proteomes" id="UP000078540"/>
    </source>
</evidence>
<gene>
    <name evidence="1" type="ORF">ALC53_04347</name>
</gene>
<proteinExistence type="predicted"/>